<name>A0ABU2YRX1_9ACTN</name>
<dbReference type="EMBL" id="JAVRFJ010000004">
    <property type="protein sequence ID" value="MDT0567073.1"/>
    <property type="molecule type" value="Genomic_DNA"/>
</dbReference>
<feature type="region of interest" description="Disordered" evidence="1">
    <location>
        <begin position="1"/>
        <end position="20"/>
    </location>
</feature>
<keyword evidence="3" id="KW-1185">Reference proteome</keyword>
<organism evidence="2 3">
    <name type="scientific">Streptomyces gottesmaniae</name>
    <dbReference type="NCBI Taxonomy" id="3075518"/>
    <lineage>
        <taxon>Bacteria</taxon>
        <taxon>Bacillati</taxon>
        <taxon>Actinomycetota</taxon>
        <taxon>Actinomycetes</taxon>
        <taxon>Kitasatosporales</taxon>
        <taxon>Streptomycetaceae</taxon>
        <taxon>Streptomyces</taxon>
    </lineage>
</organism>
<sequence length="61" mass="6462">MFQETPIFSRLGDERGDVPAQVRGEAERIRHGLARVLRQAPASSPGAPRNAPGPTAPSTAL</sequence>
<evidence type="ECO:0000313" key="2">
    <source>
        <dbReference type="EMBL" id="MDT0567073.1"/>
    </source>
</evidence>
<dbReference type="Proteomes" id="UP001180737">
    <property type="component" value="Unassembled WGS sequence"/>
</dbReference>
<accession>A0ABU2YRX1</accession>
<comment type="caution">
    <text evidence="2">The sequence shown here is derived from an EMBL/GenBank/DDBJ whole genome shotgun (WGS) entry which is preliminary data.</text>
</comment>
<gene>
    <name evidence="2" type="ORF">RM704_06225</name>
</gene>
<protein>
    <submittedName>
        <fullName evidence="2">Uncharacterized protein</fullName>
    </submittedName>
</protein>
<feature type="region of interest" description="Disordered" evidence="1">
    <location>
        <begin position="38"/>
        <end position="61"/>
    </location>
</feature>
<evidence type="ECO:0000313" key="3">
    <source>
        <dbReference type="Proteomes" id="UP001180737"/>
    </source>
</evidence>
<evidence type="ECO:0000256" key="1">
    <source>
        <dbReference type="SAM" id="MobiDB-lite"/>
    </source>
</evidence>
<proteinExistence type="predicted"/>
<reference evidence="2" key="1">
    <citation type="submission" date="2024-05" db="EMBL/GenBank/DDBJ databases">
        <title>30 novel species of actinomycetes from the DSMZ collection.</title>
        <authorList>
            <person name="Nouioui I."/>
        </authorList>
    </citation>
    <scope>NUCLEOTIDE SEQUENCE</scope>
    <source>
        <strain evidence="2">DSM 3412</strain>
    </source>
</reference>